<accession>A0A5C7HKR6</accession>
<keyword evidence="2" id="KW-0479">Metal-binding</keyword>
<evidence type="ECO:0000256" key="1">
    <source>
        <dbReference type="ARBA" id="ARBA00004123"/>
    </source>
</evidence>
<name>A0A5C7HKR6_9ROSI</name>
<dbReference type="GO" id="GO:0033314">
    <property type="term" value="P:mitotic DNA replication checkpoint signaling"/>
    <property type="evidence" value="ECO:0007669"/>
    <property type="project" value="TreeGrafter"/>
</dbReference>
<protein>
    <submittedName>
        <fullName evidence="8">Uncharacterized protein</fullName>
    </submittedName>
</protein>
<dbReference type="InterPro" id="IPR040050">
    <property type="entry name" value="ZNF830-like"/>
</dbReference>
<dbReference type="GO" id="GO:0005681">
    <property type="term" value="C:spliceosomal complex"/>
    <property type="evidence" value="ECO:0007669"/>
    <property type="project" value="InterPro"/>
</dbReference>
<dbReference type="GO" id="GO:0003676">
    <property type="term" value="F:nucleic acid binding"/>
    <property type="evidence" value="ECO:0007669"/>
    <property type="project" value="InterPro"/>
</dbReference>
<proteinExistence type="predicted"/>
<evidence type="ECO:0000313" key="8">
    <source>
        <dbReference type="EMBL" id="TXG56912.1"/>
    </source>
</evidence>
<organism evidence="8 9">
    <name type="scientific">Acer yangbiense</name>
    <dbReference type="NCBI Taxonomy" id="1000413"/>
    <lineage>
        <taxon>Eukaryota</taxon>
        <taxon>Viridiplantae</taxon>
        <taxon>Streptophyta</taxon>
        <taxon>Embryophyta</taxon>
        <taxon>Tracheophyta</taxon>
        <taxon>Spermatophyta</taxon>
        <taxon>Magnoliopsida</taxon>
        <taxon>eudicotyledons</taxon>
        <taxon>Gunneridae</taxon>
        <taxon>Pentapetalae</taxon>
        <taxon>rosids</taxon>
        <taxon>malvids</taxon>
        <taxon>Sapindales</taxon>
        <taxon>Sapindaceae</taxon>
        <taxon>Hippocastanoideae</taxon>
        <taxon>Acereae</taxon>
        <taxon>Acer</taxon>
    </lineage>
</organism>
<comment type="caution">
    <text evidence="8">The sequence shown here is derived from an EMBL/GenBank/DDBJ whole genome shotgun (WGS) entry which is preliminary data.</text>
</comment>
<dbReference type="Proteomes" id="UP000323000">
    <property type="component" value="Chromosome 8"/>
</dbReference>
<dbReference type="PANTHER" id="PTHR13278">
    <property type="entry name" value="ZINC FINGER PROTEIN 830"/>
    <property type="match status" value="1"/>
</dbReference>
<dbReference type="OrthoDB" id="1742461at2759"/>
<dbReference type="AlphaFoldDB" id="A0A5C7HKR6"/>
<keyword evidence="5" id="KW-0539">Nucleus</keyword>
<evidence type="ECO:0000256" key="6">
    <source>
        <dbReference type="SAM" id="Coils"/>
    </source>
</evidence>
<evidence type="ECO:0000256" key="7">
    <source>
        <dbReference type="SAM" id="MobiDB-lite"/>
    </source>
</evidence>
<evidence type="ECO:0000256" key="2">
    <source>
        <dbReference type="ARBA" id="ARBA00022723"/>
    </source>
</evidence>
<dbReference type="GO" id="GO:0044773">
    <property type="term" value="P:mitotic DNA damage checkpoint signaling"/>
    <property type="evidence" value="ECO:0007669"/>
    <property type="project" value="TreeGrafter"/>
</dbReference>
<dbReference type="EMBL" id="VAHF01000008">
    <property type="protein sequence ID" value="TXG56912.1"/>
    <property type="molecule type" value="Genomic_DNA"/>
</dbReference>
<evidence type="ECO:0000256" key="5">
    <source>
        <dbReference type="ARBA" id="ARBA00023242"/>
    </source>
</evidence>
<evidence type="ECO:0000313" key="9">
    <source>
        <dbReference type="Proteomes" id="UP000323000"/>
    </source>
</evidence>
<keyword evidence="6" id="KW-0175">Coiled coil</keyword>
<evidence type="ECO:0000256" key="3">
    <source>
        <dbReference type="ARBA" id="ARBA00022771"/>
    </source>
</evidence>
<feature type="region of interest" description="Disordered" evidence="7">
    <location>
        <begin position="74"/>
        <end position="110"/>
    </location>
</feature>
<dbReference type="GO" id="GO:0033260">
    <property type="term" value="P:nuclear DNA replication"/>
    <property type="evidence" value="ECO:0007669"/>
    <property type="project" value="TreeGrafter"/>
</dbReference>
<feature type="coiled-coil region" evidence="6">
    <location>
        <begin position="15"/>
        <end position="53"/>
    </location>
</feature>
<comment type="subcellular location">
    <subcellularLocation>
        <location evidence="1">Nucleus</location>
    </subcellularLocation>
</comment>
<reference evidence="9" key="1">
    <citation type="journal article" date="2019" name="Gigascience">
        <title>De novo genome assembly of the endangered Acer yangbiense, a plant species with extremely small populations endemic to Yunnan Province, China.</title>
        <authorList>
            <person name="Yang J."/>
            <person name="Wariss H.M."/>
            <person name="Tao L."/>
            <person name="Zhang R."/>
            <person name="Yun Q."/>
            <person name="Hollingsworth P."/>
            <person name="Dao Z."/>
            <person name="Luo G."/>
            <person name="Guo H."/>
            <person name="Ma Y."/>
            <person name="Sun W."/>
        </authorList>
    </citation>
    <scope>NUCLEOTIDE SEQUENCE [LARGE SCALE GENOMIC DNA]</scope>
    <source>
        <strain evidence="9">cv. Malutang</strain>
    </source>
</reference>
<gene>
    <name evidence="8" type="ORF">EZV62_018225</name>
</gene>
<keyword evidence="4" id="KW-0862">Zinc</keyword>
<keyword evidence="9" id="KW-1185">Reference proteome</keyword>
<dbReference type="GO" id="GO:0008270">
    <property type="term" value="F:zinc ion binding"/>
    <property type="evidence" value="ECO:0007669"/>
    <property type="project" value="UniProtKB-KW"/>
</dbReference>
<keyword evidence="3" id="KW-0863">Zinc-finger</keyword>
<evidence type="ECO:0000256" key="4">
    <source>
        <dbReference type="ARBA" id="ARBA00022833"/>
    </source>
</evidence>
<dbReference type="PANTHER" id="PTHR13278:SF0">
    <property type="entry name" value="ZINC FINGER PROTEIN 830"/>
    <property type="match status" value="1"/>
</dbReference>
<sequence>METRSSIGDDQITCIRDEYKEFEKLIQEVDDCMEEDEIDAAEVIEEYELLEQKTSLEKVEMLKKRRMELEAARLAKRSKSSEVVAPNKSTHEDSSSDDGNFAVDWRAQHL</sequence>